<organism evidence="3 4">
    <name type="scientific">Agrobacterium deltaense NCPPB 1641</name>
    <dbReference type="NCBI Taxonomy" id="1183425"/>
    <lineage>
        <taxon>Bacteria</taxon>
        <taxon>Pseudomonadati</taxon>
        <taxon>Pseudomonadota</taxon>
        <taxon>Alphaproteobacteria</taxon>
        <taxon>Hyphomicrobiales</taxon>
        <taxon>Rhizobiaceae</taxon>
        <taxon>Rhizobium/Agrobacterium group</taxon>
        <taxon>Agrobacterium</taxon>
    </lineage>
</organism>
<evidence type="ECO:0000313" key="3">
    <source>
        <dbReference type="EMBL" id="CVI64127.1"/>
    </source>
</evidence>
<comment type="similarity">
    <text evidence="1">Belongs to the ROK (NagC/XylR) family.</text>
</comment>
<dbReference type="Gene3D" id="1.10.10.10">
    <property type="entry name" value="Winged helix-like DNA-binding domain superfamily/Winged helix DNA-binding domain"/>
    <property type="match status" value="1"/>
</dbReference>
<evidence type="ECO:0000313" key="4">
    <source>
        <dbReference type="Proteomes" id="UP000192140"/>
    </source>
</evidence>
<dbReference type="InterPro" id="IPR049874">
    <property type="entry name" value="ROK_cs"/>
</dbReference>
<dbReference type="PANTHER" id="PTHR18964">
    <property type="entry name" value="ROK (REPRESSOR, ORF, KINASE) FAMILY"/>
    <property type="match status" value="1"/>
</dbReference>
<dbReference type="RefSeq" id="WP_080855374.1">
    <property type="nucleotide sequence ID" value="NZ_LT009777.1"/>
</dbReference>
<dbReference type="Proteomes" id="UP000192140">
    <property type="component" value="Unassembled WGS sequence"/>
</dbReference>
<dbReference type="InterPro" id="IPR036388">
    <property type="entry name" value="WH-like_DNA-bd_sf"/>
</dbReference>
<evidence type="ECO:0000259" key="2">
    <source>
        <dbReference type="Pfam" id="PF09339"/>
    </source>
</evidence>
<dbReference type="InterPro" id="IPR000600">
    <property type="entry name" value="ROK"/>
</dbReference>
<dbReference type="PANTHER" id="PTHR18964:SF173">
    <property type="entry name" value="GLUCOKINASE"/>
    <property type="match status" value="1"/>
</dbReference>
<sequence>MDHMGISSIFDINEATQAEARVIKLLSQRSGLSAAEISRLTGLSKSTVARVVEQLRQNGLVVETVRHGESASKRGRPGTILTLNPATGTCVGLLLGPTFIDLTIADVSHAVLLERTIEIEQDYSVEKGLAAVVDLVENAYEETGLARDRLLGVGVAVPGPVDFHTGRVLRSSMVPVWAGTDVRALFASALQTSVFVDNESNCAAIAEMTWGAARGHSEFLYCKLDVGIGGALIVNNQILRGIAGAAGEVGHMIFDPNGPLCRCGNRGCVELYAGWNAVIEPAKGRFGPNVRFHTIAEHAINGDVGCRRLIEDVALVAGRALASVCAVLNPPLIVLGGRQLQAEDILLAPLRESFARHALIKPYEIDTPSMTQIVPGHFRNNRDTALGAVGLVLQNSGQLL</sequence>
<dbReference type="InterPro" id="IPR043129">
    <property type="entry name" value="ATPase_NBD"/>
</dbReference>
<name>A0A1S7UB57_9HYPH</name>
<comment type="caution">
    <text evidence="3">The sequence shown here is derived from an EMBL/GenBank/DDBJ whole genome shotgun (WGS) entry which is preliminary data.</text>
</comment>
<dbReference type="GO" id="GO:0003677">
    <property type="term" value="F:DNA binding"/>
    <property type="evidence" value="ECO:0007669"/>
    <property type="project" value="InterPro"/>
</dbReference>
<dbReference type="PROSITE" id="PS01125">
    <property type="entry name" value="ROK"/>
    <property type="match status" value="1"/>
</dbReference>
<dbReference type="Gene3D" id="3.30.420.40">
    <property type="match status" value="2"/>
</dbReference>
<proteinExistence type="inferred from homology"/>
<dbReference type="SUPFAM" id="SSF46785">
    <property type="entry name" value="Winged helix' DNA-binding domain"/>
    <property type="match status" value="1"/>
</dbReference>
<dbReference type="SUPFAM" id="SSF53067">
    <property type="entry name" value="Actin-like ATPase domain"/>
    <property type="match status" value="1"/>
</dbReference>
<dbReference type="CDD" id="cd00090">
    <property type="entry name" value="HTH_ARSR"/>
    <property type="match status" value="1"/>
</dbReference>
<dbReference type="InterPro" id="IPR011991">
    <property type="entry name" value="ArsR-like_HTH"/>
</dbReference>
<dbReference type="EMBL" id="FCNP01000050">
    <property type="protein sequence ID" value="CVI64127.1"/>
    <property type="molecule type" value="Genomic_DNA"/>
</dbReference>
<dbReference type="AlphaFoldDB" id="A0A1S7UB57"/>
<dbReference type="Pfam" id="PF00480">
    <property type="entry name" value="ROK"/>
    <property type="match status" value="1"/>
</dbReference>
<dbReference type="GO" id="GO:0006355">
    <property type="term" value="P:regulation of DNA-templated transcription"/>
    <property type="evidence" value="ECO:0007669"/>
    <property type="project" value="InterPro"/>
</dbReference>
<protein>
    <submittedName>
        <fullName evidence="3">ROK family protein</fullName>
    </submittedName>
</protein>
<dbReference type="InterPro" id="IPR036390">
    <property type="entry name" value="WH_DNA-bd_sf"/>
</dbReference>
<gene>
    <name evidence="3" type="ORF">AGR7A_pAt30154</name>
</gene>
<evidence type="ECO:0000256" key="1">
    <source>
        <dbReference type="ARBA" id="ARBA00006479"/>
    </source>
</evidence>
<feature type="domain" description="HTH iclR-type" evidence="2">
    <location>
        <begin position="22"/>
        <end position="62"/>
    </location>
</feature>
<accession>A0A1S7UB57</accession>
<reference evidence="3" key="1">
    <citation type="submission" date="2016-01" db="EMBL/GenBank/DDBJ databases">
        <authorList>
            <person name="Regsiter A."/>
            <person name="william w."/>
        </authorList>
    </citation>
    <scope>NUCLEOTIDE SEQUENCE</scope>
    <source>
        <strain evidence="3">NCPPB 1641</strain>
    </source>
</reference>
<dbReference type="InterPro" id="IPR005471">
    <property type="entry name" value="Tscrpt_reg_IclR_N"/>
</dbReference>
<dbReference type="Pfam" id="PF09339">
    <property type="entry name" value="HTH_IclR"/>
    <property type="match status" value="1"/>
</dbReference>
<keyword evidence="4" id="KW-1185">Reference proteome</keyword>